<reference evidence="4" key="1">
    <citation type="submission" date="2017-02" db="EMBL/GenBank/DDBJ databases">
        <authorList>
            <person name="Tafer H."/>
            <person name="Lopandic K."/>
        </authorList>
    </citation>
    <scope>NUCLEOTIDE SEQUENCE [LARGE SCALE GENOMIC DNA]</scope>
    <source>
        <strain evidence="4">CBS 366.77</strain>
    </source>
</reference>
<feature type="compositionally biased region" description="Polar residues" evidence="1">
    <location>
        <begin position="192"/>
        <end position="201"/>
    </location>
</feature>
<evidence type="ECO:0000256" key="2">
    <source>
        <dbReference type="SAM" id="Phobius"/>
    </source>
</evidence>
<keyword evidence="2" id="KW-1133">Transmembrane helix</keyword>
<accession>A0A3A2ZBU4</accession>
<feature type="compositionally biased region" description="Low complexity" evidence="1">
    <location>
        <begin position="203"/>
        <end position="224"/>
    </location>
</feature>
<sequence>MAAYTVPPAAGVEYGRIETLSMLTVFTPPTSCSNSWTYEPSQANQVSGGLLVQNAASSDGADPSCFPPGWNQFGRKTANQVYSPGYCPVGYTSASVGVVEPITTAICCLSNFTYTTMTTDSGSAVYAGCTSMFPSSSTTVVYAREDNRKRTQVSGTITMWAQPISIQLRSSDFSLFAASTTSSVSSTISPAQPASTTSIASKTIDSPASSTTSTISTNTNSETSRPSALSNGTGIGLGVGVGVGGLAILVAIGLLFFRHRSKNKARKSVLSSEWKQPYMIAEFPKAVVQEYPTELAATSRDRHYSIHELG</sequence>
<evidence type="ECO:0000256" key="1">
    <source>
        <dbReference type="SAM" id="MobiDB-lite"/>
    </source>
</evidence>
<dbReference type="EMBL" id="MVGC01000311">
    <property type="protein sequence ID" value="RJE20396.1"/>
    <property type="molecule type" value="Genomic_DNA"/>
</dbReference>
<feature type="region of interest" description="Disordered" evidence="1">
    <location>
        <begin position="186"/>
        <end position="229"/>
    </location>
</feature>
<evidence type="ECO:0000313" key="4">
    <source>
        <dbReference type="Proteomes" id="UP000266188"/>
    </source>
</evidence>
<keyword evidence="2" id="KW-0472">Membrane</keyword>
<evidence type="ECO:0000313" key="3">
    <source>
        <dbReference type="EMBL" id="RJE20396.1"/>
    </source>
</evidence>
<dbReference type="AlphaFoldDB" id="A0A3A2ZBU4"/>
<feature type="transmembrane region" description="Helical" evidence="2">
    <location>
        <begin position="235"/>
        <end position="257"/>
    </location>
</feature>
<comment type="caution">
    <text evidence="3">The sequence shown here is derived from an EMBL/GenBank/DDBJ whole genome shotgun (WGS) entry which is preliminary data.</text>
</comment>
<organism evidence="3 4">
    <name type="scientific">Aspergillus sclerotialis</name>
    <dbReference type="NCBI Taxonomy" id="2070753"/>
    <lineage>
        <taxon>Eukaryota</taxon>
        <taxon>Fungi</taxon>
        <taxon>Dikarya</taxon>
        <taxon>Ascomycota</taxon>
        <taxon>Pezizomycotina</taxon>
        <taxon>Eurotiomycetes</taxon>
        <taxon>Eurotiomycetidae</taxon>
        <taxon>Eurotiales</taxon>
        <taxon>Aspergillaceae</taxon>
        <taxon>Aspergillus</taxon>
        <taxon>Aspergillus subgen. Polypaecilum</taxon>
    </lineage>
</organism>
<dbReference type="STRING" id="2070753.A0A3A2ZBU4"/>
<keyword evidence="4" id="KW-1185">Reference proteome</keyword>
<name>A0A3A2ZBU4_9EURO</name>
<gene>
    <name evidence="3" type="ORF">PHISCL_07267</name>
</gene>
<protein>
    <submittedName>
        <fullName evidence="3">Uncharacterized protein</fullName>
    </submittedName>
</protein>
<dbReference type="Proteomes" id="UP000266188">
    <property type="component" value="Unassembled WGS sequence"/>
</dbReference>
<keyword evidence="2" id="KW-0812">Transmembrane</keyword>
<dbReference type="OrthoDB" id="4770059at2759"/>
<proteinExistence type="predicted"/>